<feature type="transmembrane region" description="Helical" evidence="1">
    <location>
        <begin position="103"/>
        <end position="121"/>
    </location>
</feature>
<dbReference type="InterPro" id="IPR033425">
    <property type="entry name" value="MASE3"/>
</dbReference>
<evidence type="ECO:0000313" key="4">
    <source>
        <dbReference type="Proteomes" id="UP000033935"/>
    </source>
</evidence>
<reference evidence="3 4" key="1">
    <citation type="journal article" date="2015" name="Nature">
        <title>rRNA introns, odd ribosomes, and small enigmatic genomes across a large radiation of phyla.</title>
        <authorList>
            <person name="Brown C.T."/>
            <person name="Hug L.A."/>
            <person name="Thomas B.C."/>
            <person name="Sharon I."/>
            <person name="Castelle C.J."/>
            <person name="Singh A."/>
            <person name="Wilkins M.J."/>
            <person name="Williams K.H."/>
            <person name="Banfield J.F."/>
        </authorList>
    </citation>
    <scope>NUCLEOTIDE SEQUENCE [LARGE SCALE GENOMIC DNA]</scope>
</reference>
<name>A0A0G0QT04_9BACT</name>
<dbReference type="EMBL" id="LBWG01000004">
    <property type="protein sequence ID" value="KKR04727.1"/>
    <property type="molecule type" value="Genomic_DNA"/>
</dbReference>
<accession>A0A0G0QT04</accession>
<dbReference type="Proteomes" id="UP000033935">
    <property type="component" value="Unassembled WGS sequence"/>
</dbReference>
<gene>
    <name evidence="3" type="ORF">UT30_C0004G0040</name>
</gene>
<proteinExistence type="predicted"/>
<feature type="domain" description="Membrane-associated sensor" evidence="2">
    <location>
        <begin position="29"/>
        <end position="242"/>
    </location>
</feature>
<organism evidence="3 4">
    <name type="scientific">Candidatus Uhrbacteria bacterium GW2011_GWF2_39_13</name>
    <dbReference type="NCBI Taxonomy" id="1618995"/>
    <lineage>
        <taxon>Bacteria</taxon>
        <taxon>Candidatus Uhriibacteriota</taxon>
    </lineage>
</organism>
<sequence length="253" mass="29869">MDIRHTIIKDKLFFSLLTAAGIVTLYSISAINYLLFHCIVEFAAIAIALSLFLIAWNVKERTDNCSLVYLGIAYFFVSVLDLAHTLSYKGMNIFDYDYYASDLWVAARYMQSISLLIFFIFPKARRRFFYETVFGIYFCVTCFLMASIYYWKIFPVCFIEGTGQTDFKIFSEYIICGILILSLLPLHWNRKLFDRTVLKFLFWSVFFTIASEFSFSLYKDIFKLVSFYLIYKAIIENSLRQPFNLIFKELKEK</sequence>
<evidence type="ECO:0000259" key="2">
    <source>
        <dbReference type="Pfam" id="PF17159"/>
    </source>
</evidence>
<feature type="transmembrane region" description="Helical" evidence="1">
    <location>
        <begin position="67"/>
        <end position="83"/>
    </location>
</feature>
<evidence type="ECO:0000313" key="3">
    <source>
        <dbReference type="EMBL" id="KKR04727.1"/>
    </source>
</evidence>
<evidence type="ECO:0000256" key="1">
    <source>
        <dbReference type="SAM" id="Phobius"/>
    </source>
</evidence>
<dbReference type="Pfam" id="PF17159">
    <property type="entry name" value="MASE3"/>
    <property type="match status" value="1"/>
</dbReference>
<feature type="transmembrane region" description="Helical" evidence="1">
    <location>
        <begin position="200"/>
        <end position="218"/>
    </location>
</feature>
<keyword evidence="1" id="KW-0472">Membrane</keyword>
<protein>
    <recommendedName>
        <fullName evidence="2">Membrane-associated sensor domain-containing protein</fullName>
    </recommendedName>
</protein>
<feature type="transmembrane region" description="Helical" evidence="1">
    <location>
        <begin position="128"/>
        <end position="150"/>
    </location>
</feature>
<keyword evidence="1" id="KW-1133">Transmembrane helix</keyword>
<comment type="caution">
    <text evidence="3">The sequence shown here is derived from an EMBL/GenBank/DDBJ whole genome shotgun (WGS) entry which is preliminary data.</text>
</comment>
<feature type="transmembrane region" description="Helical" evidence="1">
    <location>
        <begin position="34"/>
        <end position="55"/>
    </location>
</feature>
<dbReference type="AlphaFoldDB" id="A0A0G0QT04"/>
<feature type="transmembrane region" description="Helical" evidence="1">
    <location>
        <begin position="170"/>
        <end position="188"/>
    </location>
</feature>
<keyword evidence="1" id="KW-0812">Transmembrane</keyword>
<feature type="transmembrane region" description="Helical" evidence="1">
    <location>
        <begin position="12"/>
        <end position="28"/>
    </location>
</feature>